<organism evidence="2 3">
    <name type="scientific">Brevundimonas variabilis</name>
    <dbReference type="NCBI Taxonomy" id="74312"/>
    <lineage>
        <taxon>Bacteria</taxon>
        <taxon>Pseudomonadati</taxon>
        <taxon>Pseudomonadota</taxon>
        <taxon>Alphaproteobacteria</taxon>
        <taxon>Caulobacterales</taxon>
        <taxon>Caulobacteraceae</taxon>
        <taxon>Brevundimonas</taxon>
    </lineage>
</organism>
<proteinExistence type="predicted"/>
<dbReference type="EMBL" id="JACHOR010000001">
    <property type="protein sequence ID" value="MBB5744863.1"/>
    <property type="molecule type" value="Genomic_DNA"/>
</dbReference>
<keyword evidence="1" id="KW-0472">Membrane</keyword>
<feature type="transmembrane region" description="Helical" evidence="1">
    <location>
        <begin position="15"/>
        <end position="36"/>
    </location>
</feature>
<keyword evidence="3" id="KW-1185">Reference proteome</keyword>
<comment type="caution">
    <text evidence="2">The sequence shown here is derived from an EMBL/GenBank/DDBJ whole genome shotgun (WGS) entry which is preliminary data.</text>
</comment>
<feature type="transmembrane region" description="Helical" evidence="1">
    <location>
        <begin position="82"/>
        <end position="102"/>
    </location>
</feature>
<keyword evidence="1" id="KW-1133">Transmembrane helix</keyword>
<keyword evidence="1" id="KW-0812">Transmembrane</keyword>
<dbReference type="RefSeq" id="WP_183211817.1">
    <property type="nucleotide sequence ID" value="NZ_JACHOR010000001.1"/>
</dbReference>
<sequence>MLSLWKTGTAAHRRYVIRTLAFMLPYMAICIAMMTTDAFDEIMGTPSAWLLAATVSAPVIGQIWATLSLMRESDEFVRAVTAKQFIVAAGLAMAAATFWGFGETFAGAPHLPAWLIYPLFWGAFGVVSPFIRDSNA</sequence>
<evidence type="ECO:0000313" key="2">
    <source>
        <dbReference type="EMBL" id="MBB5744863.1"/>
    </source>
</evidence>
<dbReference type="Proteomes" id="UP000545037">
    <property type="component" value="Unassembled WGS sequence"/>
</dbReference>
<gene>
    <name evidence="2" type="ORF">GGR13_000435</name>
</gene>
<evidence type="ECO:0000313" key="3">
    <source>
        <dbReference type="Proteomes" id="UP000545037"/>
    </source>
</evidence>
<protein>
    <submittedName>
        <fullName evidence="2">Uncharacterized protein</fullName>
    </submittedName>
</protein>
<feature type="transmembrane region" description="Helical" evidence="1">
    <location>
        <begin position="114"/>
        <end position="131"/>
    </location>
</feature>
<accession>A0A7W9CFT2</accession>
<dbReference type="AlphaFoldDB" id="A0A7W9CFT2"/>
<evidence type="ECO:0000256" key="1">
    <source>
        <dbReference type="SAM" id="Phobius"/>
    </source>
</evidence>
<name>A0A7W9CFT2_9CAUL</name>
<reference evidence="2 3" key="1">
    <citation type="submission" date="2020-08" db="EMBL/GenBank/DDBJ databases">
        <title>Genomic Encyclopedia of Type Strains, Phase IV (KMG-IV): sequencing the most valuable type-strain genomes for metagenomic binning, comparative biology and taxonomic classification.</title>
        <authorList>
            <person name="Goeker M."/>
        </authorList>
    </citation>
    <scope>NUCLEOTIDE SEQUENCE [LARGE SCALE GENOMIC DNA]</scope>
    <source>
        <strain evidence="2 3">DSM 4737</strain>
    </source>
</reference>
<feature type="transmembrane region" description="Helical" evidence="1">
    <location>
        <begin position="48"/>
        <end position="70"/>
    </location>
</feature>